<keyword evidence="3" id="KW-1185">Reference proteome</keyword>
<keyword evidence="1" id="KW-0732">Signal</keyword>
<accession>B3MYG8</accession>
<dbReference type="Proteomes" id="UP000007801">
    <property type="component" value="Unassembled WGS sequence"/>
</dbReference>
<dbReference type="PANTHER" id="PTHR20997">
    <property type="entry name" value="EG:BACR42I17.2 PROTEIN-RELATED"/>
    <property type="match status" value="1"/>
</dbReference>
<dbReference type="InterPro" id="IPR009832">
    <property type="entry name" value="DUF1397"/>
</dbReference>
<dbReference type="AlphaFoldDB" id="B3MYG8"/>
<dbReference type="EMBL" id="CH902632">
    <property type="protein sequence ID" value="EDV32662.1"/>
    <property type="molecule type" value="Genomic_DNA"/>
</dbReference>
<name>B3MYG8_DROAN</name>
<dbReference type="GeneID" id="6504803"/>
<gene>
    <name evidence="2" type="primary">Dana\GF22135</name>
    <name evidence="2" type="synonym">dana_GLEANR_6118</name>
    <name evidence="2" type="ORF">GF22135</name>
</gene>
<dbReference type="PhylomeDB" id="B3MYG8"/>
<evidence type="ECO:0000313" key="2">
    <source>
        <dbReference type="EMBL" id="EDV32662.1"/>
    </source>
</evidence>
<dbReference type="OrthoDB" id="6512861at2759"/>
<evidence type="ECO:0000256" key="1">
    <source>
        <dbReference type="SAM" id="SignalP"/>
    </source>
</evidence>
<feature type="chain" id="PRO_5002794079" evidence="1">
    <location>
        <begin position="25"/>
        <end position="239"/>
    </location>
</feature>
<protein>
    <submittedName>
        <fullName evidence="2">Uncharacterized protein</fullName>
    </submittedName>
</protein>
<dbReference type="KEGG" id="dan:6504803"/>
<dbReference type="InParanoid" id="B3MYG8"/>
<organism evidence="2 3">
    <name type="scientific">Drosophila ananassae</name>
    <name type="common">Fruit fly</name>
    <dbReference type="NCBI Taxonomy" id="7217"/>
    <lineage>
        <taxon>Eukaryota</taxon>
        <taxon>Metazoa</taxon>
        <taxon>Ecdysozoa</taxon>
        <taxon>Arthropoda</taxon>
        <taxon>Hexapoda</taxon>
        <taxon>Insecta</taxon>
        <taxon>Pterygota</taxon>
        <taxon>Neoptera</taxon>
        <taxon>Endopterygota</taxon>
        <taxon>Diptera</taxon>
        <taxon>Brachycera</taxon>
        <taxon>Muscomorpha</taxon>
        <taxon>Ephydroidea</taxon>
        <taxon>Drosophilidae</taxon>
        <taxon>Drosophila</taxon>
        <taxon>Sophophora</taxon>
    </lineage>
</organism>
<dbReference type="Pfam" id="PF07165">
    <property type="entry name" value="DUF1397"/>
    <property type="match status" value="1"/>
</dbReference>
<feature type="signal peptide" evidence="1">
    <location>
        <begin position="1"/>
        <end position="24"/>
    </location>
</feature>
<proteinExistence type="predicted"/>
<dbReference type="STRING" id="7217.B3MYG8"/>
<reference evidence="2 3" key="1">
    <citation type="journal article" date="2007" name="Nature">
        <title>Evolution of genes and genomes on the Drosophila phylogeny.</title>
        <authorList>
            <consortium name="Drosophila 12 Genomes Consortium"/>
            <person name="Clark A.G."/>
            <person name="Eisen M.B."/>
            <person name="Smith D.R."/>
            <person name="Bergman C.M."/>
            <person name="Oliver B."/>
            <person name="Markow T.A."/>
            <person name="Kaufman T.C."/>
            <person name="Kellis M."/>
            <person name="Gelbart W."/>
            <person name="Iyer V.N."/>
            <person name="Pollard D.A."/>
            <person name="Sackton T.B."/>
            <person name="Larracuente A.M."/>
            <person name="Singh N.D."/>
            <person name="Abad J.P."/>
            <person name="Abt D.N."/>
            <person name="Adryan B."/>
            <person name="Aguade M."/>
            <person name="Akashi H."/>
            <person name="Anderson W.W."/>
            <person name="Aquadro C.F."/>
            <person name="Ardell D.H."/>
            <person name="Arguello R."/>
            <person name="Artieri C.G."/>
            <person name="Barbash D.A."/>
            <person name="Barker D."/>
            <person name="Barsanti P."/>
            <person name="Batterham P."/>
            <person name="Batzoglou S."/>
            <person name="Begun D."/>
            <person name="Bhutkar A."/>
            <person name="Blanco E."/>
            <person name="Bosak S.A."/>
            <person name="Bradley R.K."/>
            <person name="Brand A.D."/>
            <person name="Brent M.R."/>
            <person name="Brooks A.N."/>
            <person name="Brown R.H."/>
            <person name="Butlin R.K."/>
            <person name="Caggese C."/>
            <person name="Calvi B.R."/>
            <person name="Bernardo de Carvalho A."/>
            <person name="Caspi A."/>
            <person name="Castrezana S."/>
            <person name="Celniker S.E."/>
            <person name="Chang J.L."/>
            <person name="Chapple C."/>
            <person name="Chatterji S."/>
            <person name="Chinwalla A."/>
            <person name="Civetta A."/>
            <person name="Clifton S.W."/>
            <person name="Comeron J.M."/>
            <person name="Costello J.C."/>
            <person name="Coyne J.A."/>
            <person name="Daub J."/>
            <person name="David R.G."/>
            <person name="Delcher A.L."/>
            <person name="Delehaunty K."/>
            <person name="Do C.B."/>
            <person name="Ebling H."/>
            <person name="Edwards K."/>
            <person name="Eickbush T."/>
            <person name="Evans J.D."/>
            <person name="Filipski A."/>
            <person name="Findeiss S."/>
            <person name="Freyhult E."/>
            <person name="Fulton L."/>
            <person name="Fulton R."/>
            <person name="Garcia A.C."/>
            <person name="Gardiner A."/>
            <person name="Garfield D.A."/>
            <person name="Garvin B.E."/>
            <person name="Gibson G."/>
            <person name="Gilbert D."/>
            <person name="Gnerre S."/>
            <person name="Godfrey J."/>
            <person name="Good R."/>
            <person name="Gotea V."/>
            <person name="Gravely B."/>
            <person name="Greenberg A.J."/>
            <person name="Griffiths-Jones S."/>
            <person name="Gross S."/>
            <person name="Guigo R."/>
            <person name="Gustafson E.A."/>
            <person name="Haerty W."/>
            <person name="Hahn M.W."/>
            <person name="Halligan D.L."/>
            <person name="Halpern A.L."/>
            <person name="Halter G.M."/>
            <person name="Han M.V."/>
            <person name="Heger A."/>
            <person name="Hillier L."/>
            <person name="Hinrichs A.S."/>
            <person name="Holmes I."/>
            <person name="Hoskins R.A."/>
            <person name="Hubisz M.J."/>
            <person name="Hultmark D."/>
            <person name="Huntley M.A."/>
            <person name="Jaffe D.B."/>
            <person name="Jagadeeshan S."/>
            <person name="Jeck W.R."/>
            <person name="Johnson J."/>
            <person name="Jones C.D."/>
            <person name="Jordan W.C."/>
            <person name="Karpen G.H."/>
            <person name="Kataoka E."/>
            <person name="Keightley P.D."/>
            <person name="Kheradpour P."/>
            <person name="Kirkness E.F."/>
            <person name="Koerich L.B."/>
            <person name="Kristiansen K."/>
            <person name="Kudrna D."/>
            <person name="Kulathinal R.J."/>
            <person name="Kumar S."/>
            <person name="Kwok R."/>
            <person name="Lander E."/>
            <person name="Langley C.H."/>
            <person name="Lapoint R."/>
            <person name="Lazzaro B.P."/>
            <person name="Lee S.J."/>
            <person name="Levesque L."/>
            <person name="Li R."/>
            <person name="Lin C.F."/>
            <person name="Lin M.F."/>
            <person name="Lindblad-Toh K."/>
            <person name="Llopart A."/>
            <person name="Long M."/>
            <person name="Low L."/>
            <person name="Lozovsky E."/>
            <person name="Lu J."/>
            <person name="Luo M."/>
            <person name="Machado C.A."/>
            <person name="Makalowski W."/>
            <person name="Marzo M."/>
            <person name="Matsuda M."/>
            <person name="Matzkin L."/>
            <person name="McAllister B."/>
            <person name="McBride C.S."/>
            <person name="McKernan B."/>
            <person name="McKernan K."/>
            <person name="Mendez-Lago M."/>
            <person name="Minx P."/>
            <person name="Mollenhauer M.U."/>
            <person name="Montooth K."/>
            <person name="Mount S.M."/>
            <person name="Mu X."/>
            <person name="Myers E."/>
            <person name="Negre B."/>
            <person name="Newfeld S."/>
            <person name="Nielsen R."/>
            <person name="Noor M.A."/>
            <person name="O'Grady P."/>
            <person name="Pachter L."/>
            <person name="Papaceit M."/>
            <person name="Parisi M.J."/>
            <person name="Parisi M."/>
            <person name="Parts L."/>
            <person name="Pedersen J.S."/>
            <person name="Pesole G."/>
            <person name="Phillippy A.M."/>
            <person name="Ponting C.P."/>
            <person name="Pop M."/>
            <person name="Porcelli D."/>
            <person name="Powell J.R."/>
            <person name="Prohaska S."/>
            <person name="Pruitt K."/>
            <person name="Puig M."/>
            <person name="Quesneville H."/>
            <person name="Ram K.R."/>
            <person name="Rand D."/>
            <person name="Rasmussen M.D."/>
            <person name="Reed L.K."/>
            <person name="Reenan R."/>
            <person name="Reily A."/>
            <person name="Remington K.A."/>
            <person name="Rieger T.T."/>
            <person name="Ritchie M.G."/>
            <person name="Robin C."/>
            <person name="Rogers Y.H."/>
            <person name="Rohde C."/>
            <person name="Rozas J."/>
            <person name="Rubenfield M.J."/>
            <person name="Ruiz A."/>
            <person name="Russo S."/>
            <person name="Salzberg S.L."/>
            <person name="Sanchez-Gracia A."/>
            <person name="Saranga D.J."/>
            <person name="Sato H."/>
            <person name="Schaeffer S.W."/>
            <person name="Schatz M.C."/>
            <person name="Schlenke T."/>
            <person name="Schwartz R."/>
            <person name="Segarra C."/>
            <person name="Singh R.S."/>
            <person name="Sirot L."/>
            <person name="Sirota M."/>
            <person name="Sisneros N.B."/>
            <person name="Smith C.D."/>
            <person name="Smith T.F."/>
            <person name="Spieth J."/>
            <person name="Stage D.E."/>
            <person name="Stark A."/>
            <person name="Stephan W."/>
            <person name="Strausberg R.L."/>
            <person name="Strempel S."/>
            <person name="Sturgill D."/>
            <person name="Sutton G."/>
            <person name="Sutton G.G."/>
            <person name="Tao W."/>
            <person name="Teichmann S."/>
            <person name="Tobari Y.N."/>
            <person name="Tomimura Y."/>
            <person name="Tsolas J.M."/>
            <person name="Valente V.L."/>
            <person name="Venter E."/>
            <person name="Venter J.C."/>
            <person name="Vicario S."/>
            <person name="Vieira F.G."/>
            <person name="Vilella A.J."/>
            <person name="Villasante A."/>
            <person name="Walenz B."/>
            <person name="Wang J."/>
            <person name="Wasserman M."/>
            <person name="Watts T."/>
            <person name="Wilson D."/>
            <person name="Wilson R.K."/>
            <person name="Wing R.A."/>
            <person name="Wolfner M.F."/>
            <person name="Wong A."/>
            <person name="Wong G.K."/>
            <person name="Wu C.I."/>
            <person name="Wu G."/>
            <person name="Yamamoto D."/>
            <person name="Yang H.P."/>
            <person name="Yang S.P."/>
            <person name="Yorke J.A."/>
            <person name="Yoshida K."/>
            <person name="Zdobnov E."/>
            <person name="Zhang P."/>
            <person name="Zhang Y."/>
            <person name="Zimin A.V."/>
            <person name="Baldwin J."/>
            <person name="Abdouelleil A."/>
            <person name="Abdulkadir J."/>
            <person name="Abebe A."/>
            <person name="Abera B."/>
            <person name="Abreu J."/>
            <person name="Acer S.C."/>
            <person name="Aftuck L."/>
            <person name="Alexander A."/>
            <person name="An P."/>
            <person name="Anderson E."/>
            <person name="Anderson S."/>
            <person name="Arachi H."/>
            <person name="Azer M."/>
            <person name="Bachantsang P."/>
            <person name="Barry A."/>
            <person name="Bayul T."/>
            <person name="Berlin A."/>
            <person name="Bessette D."/>
            <person name="Bloom T."/>
            <person name="Blye J."/>
            <person name="Boguslavskiy L."/>
            <person name="Bonnet C."/>
            <person name="Boukhgalter B."/>
            <person name="Bourzgui I."/>
            <person name="Brown A."/>
            <person name="Cahill P."/>
            <person name="Channer S."/>
            <person name="Cheshatsang Y."/>
            <person name="Chuda L."/>
            <person name="Citroen M."/>
            <person name="Collymore A."/>
            <person name="Cooke P."/>
            <person name="Costello M."/>
            <person name="D'Aco K."/>
            <person name="Daza R."/>
            <person name="De Haan G."/>
            <person name="DeGray S."/>
            <person name="DeMaso C."/>
            <person name="Dhargay N."/>
            <person name="Dooley K."/>
            <person name="Dooley E."/>
            <person name="Doricent M."/>
            <person name="Dorje P."/>
            <person name="Dorjee K."/>
            <person name="Dupes A."/>
            <person name="Elong R."/>
            <person name="Falk J."/>
            <person name="Farina A."/>
            <person name="Faro S."/>
            <person name="Ferguson D."/>
            <person name="Fisher S."/>
            <person name="Foley C.D."/>
            <person name="Franke A."/>
            <person name="Friedrich D."/>
            <person name="Gadbois L."/>
            <person name="Gearin G."/>
            <person name="Gearin C.R."/>
            <person name="Giannoukos G."/>
            <person name="Goode T."/>
            <person name="Graham J."/>
            <person name="Grandbois E."/>
            <person name="Grewal S."/>
            <person name="Gyaltsen K."/>
            <person name="Hafez N."/>
            <person name="Hagos B."/>
            <person name="Hall J."/>
            <person name="Henson C."/>
            <person name="Hollinger A."/>
            <person name="Honan T."/>
            <person name="Huard M.D."/>
            <person name="Hughes L."/>
            <person name="Hurhula B."/>
            <person name="Husby M.E."/>
            <person name="Kamat A."/>
            <person name="Kanga B."/>
            <person name="Kashin S."/>
            <person name="Khazanovich D."/>
            <person name="Kisner P."/>
            <person name="Lance K."/>
            <person name="Lara M."/>
            <person name="Lee W."/>
            <person name="Lennon N."/>
            <person name="Letendre F."/>
            <person name="LeVine R."/>
            <person name="Lipovsky A."/>
            <person name="Liu X."/>
            <person name="Liu J."/>
            <person name="Liu S."/>
            <person name="Lokyitsang T."/>
            <person name="Lokyitsang Y."/>
            <person name="Lubonja R."/>
            <person name="Lui A."/>
            <person name="MacDonald P."/>
            <person name="Magnisalis V."/>
            <person name="Maru K."/>
            <person name="Matthews C."/>
            <person name="McCusker W."/>
            <person name="McDonough S."/>
            <person name="Mehta T."/>
            <person name="Meldrim J."/>
            <person name="Meneus L."/>
            <person name="Mihai O."/>
            <person name="Mihalev A."/>
            <person name="Mihova T."/>
            <person name="Mittelman R."/>
            <person name="Mlenga V."/>
            <person name="Montmayeur A."/>
            <person name="Mulrain L."/>
            <person name="Navidi A."/>
            <person name="Naylor J."/>
            <person name="Negash T."/>
            <person name="Nguyen T."/>
            <person name="Nguyen N."/>
            <person name="Nicol R."/>
            <person name="Norbu C."/>
            <person name="Norbu N."/>
            <person name="Novod N."/>
            <person name="O'Neill B."/>
            <person name="Osman S."/>
            <person name="Markiewicz E."/>
            <person name="Oyono O.L."/>
            <person name="Patti C."/>
            <person name="Phunkhang P."/>
            <person name="Pierre F."/>
            <person name="Priest M."/>
            <person name="Raghuraman S."/>
            <person name="Rege F."/>
            <person name="Reyes R."/>
            <person name="Rise C."/>
            <person name="Rogov P."/>
            <person name="Ross K."/>
            <person name="Ryan E."/>
            <person name="Settipalli S."/>
            <person name="Shea T."/>
            <person name="Sherpa N."/>
            <person name="Shi L."/>
            <person name="Shih D."/>
            <person name="Sparrow T."/>
            <person name="Spaulding J."/>
            <person name="Stalker J."/>
            <person name="Stange-Thomann N."/>
            <person name="Stavropoulos S."/>
            <person name="Stone C."/>
            <person name="Strader C."/>
            <person name="Tesfaye S."/>
            <person name="Thomson T."/>
            <person name="Thoulutsang Y."/>
            <person name="Thoulutsang D."/>
            <person name="Topham K."/>
            <person name="Topping I."/>
            <person name="Tsamla T."/>
            <person name="Vassiliev H."/>
            <person name="Vo A."/>
            <person name="Wangchuk T."/>
            <person name="Wangdi T."/>
            <person name="Weiand M."/>
            <person name="Wilkinson J."/>
            <person name="Wilson A."/>
            <person name="Yadav S."/>
            <person name="Young G."/>
            <person name="Yu Q."/>
            <person name="Zembek L."/>
            <person name="Zhong D."/>
            <person name="Zimmer A."/>
            <person name="Zwirko Z."/>
            <person name="Jaffe D.B."/>
            <person name="Alvarez P."/>
            <person name="Brockman W."/>
            <person name="Butler J."/>
            <person name="Chin C."/>
            <person name="Gnerre S."/>
            <person name="Grabherr M."/>
            <person name="Kleber M."/>
            <person name="Mauceli E."/>
            <person name="MacCallum I."/>
        </authorList>
    </citation>
    <scope>NUCLEOTIDE SEQUENCE [LARGE SCALE GENOMIC DNA]</scope>
    <source>
        <strain evidence="3">Tucson 14024-0371.13</strain>
    </source>
</reference>
<evidence type="ECO:0000313" key="3">
    <source>
        <dbReference type="Proteomes" id="UP000007801"/>
    </source>
</evidence>
<dbReference type="HOGENOM" id="CLU_1162193_0_0_1"/>
<sequence>MKQYSLVSLILMAAFLGQILEVESDEKCKVSNVNNEYIERALKKVKNCFSENHLLEIEGMDDLKSVISQVCPAEAKCNHYVKEFYGVVQVYNTAEEKLVLEKMMRIFNSLLEFACRLGRDNIDLSLTKLRAKVECLMTNQNALPTCFDQTFPNMISRMNCFPELFLRPTFCMDLERFESCILPHFEQCSDPMPSNITKEIFKRVRKESDCQALKGGSSKIAAFSSLGWLVVGLLILNRP</sequence>
<dbReference type="PANTHER" id="PTHR20997:SF2">
    <property type="entry name" value="EG:BACR42I17.2 PROTEIN-RELATED"/>
    <property type="match status" value="1"/>
</dbReference>